<keyword evidence="3" id="KW-1185">Reference proteome</keyword>
<evidence type="ECO:0000256" key="1">
    <source>
        <dbReference type="SAM" id="Phobius"/>
    </source>
</evidence>
<evidence type="ECO:0000313" key="2">
    <source>
        <dbReference type="EMBL" id="BAH46433.1"/>
    </source>
</evidence>
<reference evidence="2 3" key="1">
    <citation type="submission" date="2005-03" db="EMBL/GenBank/DDBJ databases">
        <title>Brevibacillus brevis strain 47, complete genome.</title>
        <authorList>
            <person name="Hosoyama A."/>
            <person name="Yamada R."/>
            <person name="Hongo Y."/>
            <person name="Terui Y."/>
            <person name="Ankai A."/>
            <person name="Masuyama W."/>
            <person name="Sekiguchi M."/>
            <person name="Takeda T."/>
            <person name="Asano K."/>
            <person name="Ohji S."/>
            <person name="Ichikawa N."/>
            <person name="Narita S."/>
            <person name="Aoki N."/>
            <person name="Miura H."/>
            <person name="Matsushita S."/>
            <person name="Sekigawa T."/>
            <person name="Yamagata H."/>
            <person name="Yoshikawa H."/>
            <person name="Udaka S."/>
            <person name="Tanikawa S."/>
            <person name="Fujita N."/>
        </authorList>
    </citation>
    <scope>NUCLEOTIDE SEQUENCE [LARGE SCALE GENOMIC DNA]</scope>
    <source>
        <strain evidence="3">47 / JCM 6285 / NBRC 100599</strain>
    </source>
</reference>
<keyword evidence="1" id="KW-1133">Transmembrane helix</keyword>
<accession>C0Z784</accession>
<proteinExistence type="predicted"/>
<keyword evidence="1" id="KW-0812">Transmembrane</keyword>
<name>C0Z784_BREBN</name>
<organism evidence="2 3">
    <name type="scientific">Brevibacillus brevis (strain 47 / JCM 6285 / NBRC 100599)</name>
    <dbReference type="NCBI Taxonomy" id="358681"/>
    <lineage>
        <taxon>Bacteria</taxon>
        <taxon>Bacillati</taxon>
        <taxon>Bacillota</taxon>
        <taxon>Bacilli</taxon>
        <taxon>Bacillales</taxon>
        <taxon>Paenibacillaceae</taxon>
        <taxon>Brevibacillus</taxon>
    </lineage>
</organism>
<protein>
    <submittedName>
        <fullName evidence="2">Uncharacterized protein</fullName>
    </submittedName>
</protein>
<evidence type="ECO:0000313" key="3">
    <source>
        <dbReference type="Proteomes" id="UP000001877"/>
    </source>
</evidence>
<gene>
    <name evidence="2" type="ordered locus">BBR47_54560</name>
</gene>
<dbReference type="STRING" id="358681.BBR47_54560"/>
<keyword evidence="1" id="KW-0472">Membrane</keyword>
<sequence length="62" mass="6811">MEHANVFFGNAIHFSLCLFLYGNCLDTLGGVAIVSFLFAKSTAWDGLQLGKWHGSLQQNLAH</sequence>
<feature type="transmembrane region" description="Helical" evidence="1">
    <location>
        <begin position="12"/>
        <end position="39"/>
    </location>
</feature>
<dbReference type="AlphaFoldDB" id="C0Z784"/>
<dbReference type="Proteomes" id="UP000001877">
    <property type="component" value="Chromosome"/>
</dbReference>
<dbReference type="KEGG" id="bbe:BBR47_54560"/>
<dbReference type="EMBL" id="AP008955">
    <property type="protein sequence ID" value="BAH46433.1"/>
    <property type="molecule type" value="Genomic_DNA"/>
</dbReference>
<dbReference type="HOGENOM" id="CLU_2895185_0_0_9"/>